<name>A0ABW3CVC7_9ACTN</name>
<evidence type="ECO:0000313" key="2">
    <source>
        <dbReference type="EMBL" id="MFD0857313.1"/>
    </source>
</evidence>
<feature type="domain" description="ScoMcrA-like DNA sulfur-binding" evidence="1">
    <location>
        <begin position="4"/>
        <end position="91"/>
    </location>
</feature>
<keyword evidence="3" id="KW-1185">Reference proteome</keyword>
<organism evidence="2 3">
    <name type="scientific">Actinomadura adrarensis</name>
    <dbReference type="NCBI Taxonomy" id="1819600"/>
    <lineage>
        <taxon>Bacteria</taxon>
        <taxon>Bacillati</taxon>
        <taxon>Actinomycetota</taxon>
        <taxon>Actinomycetes</taxon>
        <taxon>Streptosporangiales</taxon>
        <taxon>Thermomonosporaceae</taxon>
        <taxon>Actinomadura</taxon>
    </lineage>
</organism>
<proteinExistence type="predicted"/>
<dbReference type="Proteomes" id="UP001597083">
    <property type="component" value="Unassembled WGS sequence"/>
</dbReference>
<accession>A0ABW3CVC7</accession>
<gene>
    <name evidence="2" type="ORF">ACFQ07_34235</name>
</gene>
<evidence type="ECO:0000313" key="3">
    <source>
        <dbReference type="Proteomes" id="UP001597083"/>
    </source>
</evidence>
<protein>
    <recommendedName>
        <fullName evidence="1">ScoMcrA-like DNA sulfur-binding domain-containing protein</fullName>
    </recommendedName>
</protein>
<reference evidence="3" key="1">
    <citation type="journal article" date="2019" name="Int. J. Syst. Evol. Microbiol.">
        <title>The Global Catalogue of Microorganisms (GCM) 10K type strain sequencing project: providing services to taxonomists for standard genome sequencing and annotation.</title>
        <authorList>
            <consortium name="The Broad Institute Genomics Platform"/>
            <consortium name="The Broad Institute Genome Sequencing Center for Infectious Disease"/>
            <person name="Wu L."/>
            <person name="Ma J."/>
        </authorList>
    </citation>
    <scope>NUCLEOTIDE SEQUENCE [LARGE SCALE GENOMIC DNA]</scope>
    <source>
        <strain evidence="3">JCM 31696</strain>
    </source>
</reference>
<dbReference type="EMBL" id="JBHTIR010004401">
    <property type="protein sequence ID" value="MFD0857313.1"/>
    <property type="molecule type" value="Genomic_DNA"/>
</dbReference>
<evidence type="ECO:0000259" key="1">
    <source>
        <dbReference type="Pfam" id="PF26340"/>
    </source>
</evidence>
<dbReference type="InterPro" id="IPR058813">
    <property type="entry name" value="DNA-SBD_ScoMcrA"/>
</dbReference>
<dbReference type="Pfam" id="PF26340">
    <property type="entry name" value="DNA-SBD_ScoMcrA"/>
    <property type="match status" value="1"/>
</dbReference>
<comment type="caution">
    <text evidence="2">The sequence shown here is derived from an EMBL/GenBank/DDBJ whole genome shotgun (WGS) entry which is preliminary data.</text>
</comment>
<sequence>MASPRPRPEFPVLALYQTDLWDVQGHTGAVPPAHGEPRGWLDENNPSFGLSTWAYDLIRDSAATRKAAIEMLSCRFFDSKIPDQLLVDSGLPP</sequence>